<feature type="compositionally biased region" description="Pro residues" evidence="1">
    <location>
        <begin position="56"/>
        <end position="65"/>
    </location>
</feature>
<feature type="compositionally biased region" description="Polar residues" evidence="1">
    <location>
        <begin position="17"/>
        <end position="31"/>
    </location>
</feature>
<evidence type="ECO:0008006" key="4">
    <source>
        <dbReference type="Google" id="ProtNLM"/>
    </source>
</evidence>
<feature type="region of interest" description="Disordered" evidence="1">
    <location>
        <begin position="17"/>
        <end position="69"/>
    </location>
</feature>
<sequence length="97" mass="10499">MGMGLLIAAVVITFTWPSNGRGSQPSTTSCGITGVSCDESNPVHEESGRKPGGQPALPPQQPRQPQPFQACETVKVPLGHGYSNAYTYEQRCHTEWR</sequence>
<evidence type="ECO:0000256" key="1">
    <source>
        <dbReference type="SAM" id="MobiDB-lite"/>
    </source>
</evidence>
<name>A0ABN0Z6Y9_9ACTN</name>
<dbReference type="Proteomes" id="UP001500879">
    <property type="component" value="Unassembled WGS sequence"/>
</dbReference>
<proteinExistence type="predicted"/>
<protein>
    <recommendedName>
        <fullName evidence="4">Secreted protein</fullName>
    </recommendedName>
</protein>
<keyword evidence="3" id="KW-1185">Reference proteome</keyword>
<organism evidence="2 3">
    <name type="scientific">Streptomyces luteireticuli</name>
    <dbReference type="NCBI Taxonomy" id="173858"/>
    <lineage>
        <taxon>Bacteria</taxon>
        <taxon>Bacillati</taxon>
        <taxon>Actinomycetota</taxon>
        <taxon>Actinomycetes</taxon>
        <taxon>Kitasatosporales</taxon>
        <taxon>Streptomycetaceae</taxon>
        <taxon>Streptomyces</taxon>
    </lineage>
</organism>
<dbReference type="EMBL" id="BAAABX010000086">
    <property type="protein sequence ID" value="GAA0436034.1"/>
    <property type="molecule type" value="Genomic_DNA"/>
</dbReference>
<accession>A0ABN0Z6Y9</accession>
<gene>
    <name evidence="2" type="ORF">GCM10010357_66870</name>
</gene>
<evidence type="ECO:0000313" key="2">
    <source>
        <dbReference type="EMBL" id="GAA0436034.1"/>
    </source>
</evidence>
<reference evidence="2 3" key="1">
    <citation type="journal article" date="2019" name="Int. J. Syst. Evol. Microbiol.">
        <title>The Global Catalogue of Microorganisms (GCM) 10K type strain sequencing project: providing services to taxonomists for standard genome sequencing and annotation.</title>
        <authorList>
            <consortium name="The Broad Institute Genomics Platform"/>
            <consortium name="The Broad Institute Genome Sequencing Center for Infectious Disease"/>
            <person name="Wu L."/>
            <person name="Ma J."/>
        </authorList>
    </citation>
    <scope>NUCLEOTIDE SEQUENCE [LARGE SCALE GENOMIC DNA]</scope>
    <source>
        <strain evidence="2 3">JCM 4788</strain>
    </source>
</reference>
<evidence type="ECO:0000313" key="3">
    <source>
        <dbReference type="Proteomes" id="UP001500879"/>
    </source>
</evidence>
<comment type="caution">
    <text evidence="2">The sequence shown here is derived from an EMBL/GenBank/DDBJ whole genome shotgun (WGS) entry which is preliminary data.</text>
</comment>